<sequence length="235" mass="27136">MLRWCALSPFKLVVVCNDPHHGNAYDFLFESRSSTWGNMINVESTLIDPTIDPTSPSILIGNMLCWLLCEGDILQFDLEKESLSLIAKPIEACFMDPLSFHHFQIMRTEHSGIILVILLGPNIQIWEWKPEAKMSWVMEKTIQLADLFKPKLFIENGTMWRRGYDEELNFIFLTTNMGDFMVQLDRMQLKRMSEIDQEKSWTCYTYENFYTTGRGIGGGDGEDDMSNDALDDYAS</sequence>
<dbReference type="EMBL" id="CM000883">
    <property type="protein sequence ID" value="KQJ87771.1"/>
    <property type="molecule type" value="Genomic_DNA"/>
</dbReference>
<dbReference type="Gramene" id="KQJ87771">
    <property type="protein sequence ID" value="KQJ87771"/>
    <property type="gene ID" value="BRADI_4g13460v3"/>
</dbReference>
<evidence type="ECO:0000313" key="3">
    <source>
        <dbReference type="EnsemblPlants" id="KQJ87773"/>
    </source>
</evidence>
<evidence type="ECO:0000259" key="1">
    <source>
        <dbReference type="Pfam" id="PF23635"/>
    </source>
</evidence>
<dbReference type="Pfam" id="PF23635">
    <property type="entry name" value="Beta-prop_AT5G49610-like"/>
    <property type="match status" value="1"/>
</dbReference>
<dbReference type="Proteomes" id="UP000008810">
    <property type="component" value="Chromosome 4"/>
</dbReference>
<dbReference type="Gramene" id="KQJ87773">
    <property type="protein sequence ID" value="KQJ87773"/>
    <property type="gene ID" value="BRADI_4g13460v3"/>
</dbReference>
<name>I1IKA9_BRADI</name>
<dbReference type="PANTHER" id="PTHR33186">
    <property type="entry name" value="OS10G0136150 PROTEIN-RELATED"/>
    <property type="match status" value="1"/>
</dbReference>
<dbReference type="STRING" id="15368.I1IKA9"/>
<dbReference type="HOGENOM" id="CLU_017945_3_2_1"/>
<dbReference type="EMBL" id="CM000883">
    <property type="protein sequence ID" value="KQJ87773.1"/>
    <property type="molecule type" value="Genomic_DNA"/>
</dbReference>
<proteinExistence type="predicted"/>
<dbReference type="InterPro" id="IPR056594">
    <property type="entry name" value="AT5G49610-like_b-prop"/>
</dbReference>
<evidence type="ECO:0000313" key="2">
    <source>
        <dbReference type="EMBL" id="KQJ87771.1"/>
    </source>
</evidence>
<protein>
    <recommendedName>
        <fullName evidence="1">F-box protein AT5G49610-like beta-propeller domain-containing protein</fullName>
    </recommendedName>
</protein>
<accession>I1IKA9</accession>
<dbReference type="EnsemblPlants" id="KQJ87773">
    <property type="protein sequence ID" value="KQJ87773"/>
    <property type="gene ID" value="BRADI_4g13460v3"/>
</dbReference>
<feature type="domain" description="F-box protein AT5G49610-like beta-propeller" evidence="1">
    <location>
        <begin position="36"/>
        <end position="203"/>
    </location>
</feature>
<dbReference type="ExpressionAtlas" id="I1IKA9">
    <property type="expression patterns" value="baseline and differential"/>
</dbReference>
<dbReference type="AlphaFoldDB" id="I1IKA9"/>
<organism evidence="3">
    <name type="scientific">Brachypodium distachyon</name>
    <name type="common">Purple false brome</name>
    <name type="synonym">Trachynia distachya</name>
    <dbReference type="NCBI Taxonomy" id="15368"/>
    <lineage>
        <taxon>Eukaryota</taxon>
        <taxon>Viridiplantae</taxon>
        <taxon>Streptophyta</taxon>
        <taxon>Embryophyta</taxon>
        <taxon>Tracheophyta</taxon>
        <taxon>Spermatophyta</taxon>
        <taxon>Magnoliopsida</taxon>
        <taxon>Liliopsida</taxon>
        <taxon>Poales</taxon>
        <taxon>Poaceae</taxon>
        <taxon>BOP clade</taxon>
        <taxon>Pooideae</taxon>
        <taxon>Stipodae</taxon>
        <taxon>Brachypodieae</taxon>
        <taxon>Brachypodium</taxon>
    </lineage>
</organism>
<reference evidence="2 3" key="1">
    <citation type="journal article" date="2010" name="Nature">
        <title>Genome sequencing and analysis of the model grass Brachypodium distachyon.</title>
        <authorList>
            <consortium name="International Brachypodium Initiative"/>
        </authorList>
    </citation>
    <scope>NUCLEOTIDE SEQUENCE [LARGE SCALE GENOMIC DNA]</scope>
    <source>
        <strain evidence="2 3">Bd21</strain>
    </source>
</reference>
<dbReference type="eggNOG" id="ENOG502RRNW">
    <property type="taxonomic scope" value="Eukaryota"/>
</dbReference>
<dbReference type="PANTHER" id="PTHR33186:SF16">
    <property type="entry name" value="F-BOX ASSOCIATED DOMAIN-CONTAINING PROTEIN"/>
    <property type="match status" value="1"/>
</dbReference>
<reference evidence="3" key="3">
    <citation type="submission" date="2018-08" db="UniProtKB">
        <authorList>
            <consortium name="EnsemblPlants"/>
        </authorList>
    </citation>
    <scope>IDENTIFICATION</scope>
    <source>
        <strain evidence="3">cv. Bd21</strain>
    </source>
</reference>
<gene>
    <name evidence="2" type="ORF">BRADI_4g13460v3</name>
</gene>
<dbReference type="EnsemblPlants" id="KQJ87771">
    <property type="protein sequence ID" value="KQJ87771"/>
    <property type="gene ID" value="BRADI_4g13460v3"/>
</dbReference>
<keyword evidence="4" id="KW-1185">Reference proteome</keyword>
<reference evidence="2" key="2">
    <citation type="submission" date="2017-06" db="EMBL/GenBank/DDBJ databases">
        <title>WGS assembly of Brachypodium distachyon.</title>
        <authorList>
            <consortium name="The International Brachypodium Initiative"/>
            <person name="Lucas S."/>
            <person name="Harmon-Smith M."/>
            <person name="Lail K."/>
            <person name="Tice H."/>
            <person name="Grimwood J."/>
            <person name="Bruce D."/>
            <person name="Barry K."/>
            <person name="Shu S."/>
            <person name="Lindquist E."/>
            <person name="Wang M."/>
            <person name="Pitluck S."/>
            <person name="Vogel J.P."/>
            <person name="Garvin D.F."/>
            <person name="Mockler T.C."/>
            <person name="Schmutz J."/>
            <person name="Rokhsar D."/>
            <person name="Bevan M.W."/>
        </authorList>
    </citation>
    <scope>NUCLEOTIDE SEQUENCE</scope>
    <source>
        <strain evidence="2">Bd21</strain>
    </source>
</reference>
<evidence type="ECO:0000313" key="4">
    <source>
        <dbReference type="Proteomes" id="UP000008810"/>
    </source>
</evidence>
<dbReference type="InParanoid" id="I1IKA9"/>